<gene>
    <name evidence="9" type="ORF">NXF25_017148</name>
</gene>
<dbReference type="InterPro" id="IPR009637">
    <property type="entry name" value="GPR107/GPR108-like"/>
</dbReference>
<dbReference type="AlphaFoldDB" id="A0AAW1ARX7"/>
<sequence>MRRGGRRSGCAERRKKKRGGRVGGSGDCASARRGRWHPLPPTHPLTHPPSLDGLSEAAAPLASLKRDPWGSEDRQQLGERYWGGGWRRGLSAKPSLAWLGSGAHLIRTRFCKSADDAPARGGQPRTSPIGGALSQKQIMVKALQQPGLPCGRDAPSPNLPPAGLSALWLWSAGLSCPNPPTAVDREKLNKQTKEGGRGDVGAGVKMALGGSGGGGSGFLSRARAASGGLLLALLAGLLSGGPAQARLHHLSLKDDLRQKVHLNTFGFFQDGFMRVTINNLSIKSVGESDKNIQVGFSIDRTQNDGFSTNLNEEVDYCILNQKPSREVLVIILLLDFSEKLVKVKFENKTPQLPEITFSESQATGPPGIADKSEPKQSLKDNTTEVQVLAERTHPIQSGNNSFSFQFSINSKEQEGLYSLYFHKCILGNVRTEQVPFSLDISITEQNPNSYLSAGEIPLPKLYISMAVFFFVAGVVWIHTLRKLRADVFKIHWLMASLPFTKSLSLVFHAIDYHYISTQGYPIEGWAVVYYITHLLKGALLFITIALIGTGWAFIKHILSDKDKKIFMIVIPLQVLANVAYIIIESTEEGTTEYGLWKEIFFLVDLLCCGAILFPVVWLIRHLQEASATDGKAAINLAKLKLFRHYYVMIVCYIYFTRIIAILIKIAVPFQWKWLYKLLDEMATLVFFVLTGYKFRPASDNPYLQLSQEDDSFDMESVVTTSGVMEGMKKVKKTANGSAEPHGERESAA</sequence>
<comment type="caution">
    <text evidence="9">The sequence shown here is derived from an EMBL/GenBank/DDBJ whole genome shotgun (WGS) entry which is preliminary data.</text>
</comment>
<dbReference type="PANTHER" id="PTHR21229">
    <property type="entry name" value="LUNG SEVEN TRANSMEMBRANE RECEPTOR"/>
    <property type="match status" value="1"/>
</dbReference>
<dbReference type="GO" id="GO:0016020">
    <property type="term" value="C:membrane"/>
    <property type="evidence" value="ECO:0007669"/>
    <property type="project" value="UniProtKB-SubCell"/>
</dbReference>
<accession>A0AAW1ARX7</accession>
<feature type="transmembrane region" description="Helical" evidence="7">
    <location>
        <begin position="565"/>
        <end position="583"/>
    </location>
</feature>
<evidence type="ECO:0000313" key="10">
    <source>
        <dbReference type="Proteomes" id="UP001474421"/>
    </source>
</evidence>
<evidence type="ECO:0000256" key="5">
    <source>
        <dbReference type="ARBA" id="ARBA00023136"/>
    </source>
</evidence>
<feature type="region of interest" description="Disordered" evidence="6">
    <location>
        <begin position="356"/>
        <end position="379"/>
    </location>
</feature>
<dbReference type="PANTHER" id="PTHR21229:SF12">
    <property type="entry name" value="PROTEIN GPR107"/>
    <property type="match status" value="1"/>
</dbReference>
<dbReference type="Proteomes" id="UP001474421">
    <property type="component" value="Unassembled WGS sequence"/>
</dbReference>
<evidence type="ECO:0000256" key="6">
    <source>
        <dbReference type="SAM" id="MobiDB-lite"/>
    </source>
</evidence>
<dbReference type="GO" id="GO:0032050">
    <property type="term" value="F:clathrin heavy chain binding"/>
    <property type="evidence" value="ECO:0007669"/>
    <property type="project" value="TreeGrafter"/>
</dbReference>
<dbReference type="InterPro" id="IPR053937">
    <property type="entry name" value="GOST_TM"/>
</dbReference>
<dbReference type="GO" id="GO:0072583">
    <property type="term" value="P:clathrin-dependent endocytosis"/>
    <property type="evidence" value="ECO:0007669"/>
    <property type="project" value="TreeGrafter"/>
</dbReference>
<feature type="compositionally biased region" description="Pro residues" evidence="6">
    <location>
        <begin position="38"/>
        <end position="47"/>
    </location>
</feature>
<feature type="region of interest" description="Disordered" evidence="6">
    <location>
        <begin position="728"/>
        <end position="748"/>
    </location>
</feature>
<dbReference type="Pfam" id="PF06814">
    <property type="entry name" value="GOST_TM"/>
    <property type="match status" value="1"/>
</dbReference>
<feature type="transmembrane region" description="Helical" evidence="7">
    <location>
        <begin position="599"/>
        <end position="619"/>
    </location>
</feature>
<comment type="subcellular location">
    <subcellularLocation>
        <location evidence="1">Membrane</location>
        <topology evidence="1">Multi-pass membrane protein</topology>
    </subcellularLocation>
</comment>
<keyword evidence="2 7" id="KW-0812">Transmembrane</keyword>
<feature type="transmembrane region" description="Helical" evidence="7">
    <location>
        <begin position="527"/>
        <end position="553"/>
    </location>
</feature>
<evidence type="ECO:0000259" key="8">
    <source>
        <dbReference type="Pfam" id="PF06814"/>
    </source>
</evidence>
<keyword evidence="5 7" id="KW-0472">Membrane</keyword>
<dbReference type="GO" id="GO:0005794">
    <property type="term" value="C:Golgi apparatus"/>
    <property type="evidence" value="ECO:0007669"/>
    <property type="project" value="TreeGrafter"/>
</dbReference>
<organism evidence="9 10">
    <name type="scientific">Crotalus adamanteus</name>
    <name type="common">Eastern diamondback rattlesnake</name>
    <dbReference type="NCBI Taxonomy" id="8729"/>
    <lineage>
        <taxon>Eukaryota</taxon>
        <taxon>Metazoa</taxon>
        <taxon>Chordata</taxon>
        <taxon>Craniata</taxon>
        <taxon>Vertebrata</taxon>
        <taxon>Euteleostomi</taxon>
        <taxon>Lepidosauria</taxon>
        <taxon>Squamata</taxon>
        <taxon>Bifurcata</taxon>
        <taxon>Unidentata</taxon>
        <taxon>Episquamata</taxon>
        <taxon>Toxicofera</taxon>
        <taxon>Serpentes</taxon>
        <taxon>Colubroidea</taxon>
        <taxon>Viperidae</taxon>
        <taxon>Crotalinae</taxon>
        <taxon>Crotalus</taxon>
    </lineage>
</organism>
<feature type="transmembrane region" description="Helical" evidence="7">
    <location>
        <begin position="645"/>
        <end position="667"/>
    </location>
</feature>
<proteinExistence type="predicted"/>
<feature type="transmembrane region" description="Helical" evidence="7">
    <location>
        <begin position="461"/>
        <end position="480"/>
    </location>
</feature>
<evidence type="ECO:0000256" key="3">
    <source>
        <dbReference type="ARBA" id="ARBA00022729"/>
    </source>
</evidence>
<reference evidence="9 10" key="1">
    <citation type="journal article" date="2024" name="Proc. Natl. Acad. Sci. U.S.A.">
        <title>The genetic regulatory architecture and epigenomic basis for age-related changes in rattlesnake venom.</title>
        <authorList>
            <person name="Hogan M.P."/>
            <person name="Holding M.L."/>
            <person name="Nystrom G.S."/>
            <person name="Colston T.J."/>
            <person name="Bartlett D.A."/>
            <person name="Mason A.J."/>
            <person name="Ellsworth S.A."/>
            <person name="Rautsaw R.M."/>
            <person name="Lawrence K.C."/>
            <person name="Strickland J.L."/>
            <person name="He B."/>
            <person name="Fraser P."/>
            <person name="Margres M.J."/>
            <person name="Gilbert D.M."/>
            <person name="Gibbs H.L."/>
            <person name="Parkinson C.L."/>
            <person name="Rokyta D.R."/>
        </authorList>
    </citation>
    <scope>NUCLEOTIDE SEQUENCE [LARGE SCALE GENOMIC DNA]</scope>
    <source>
        <strain evidence="9">DRR0105</strain>
    </source>
</reference>
<evidence type="ECO:0000313" key="9">
    <source>
        <dbReference type="EMBL" id="KAK9392304.1"/>
    </source>
</evidence>
<dbReference type="EMBL" id="JAOTOJ010000016">
    <property type="protein sequence ID" value="KAK9392304.1"/>
    <property type="molecule type" value="Genomic_DNA"/>
</dbReference>
<evidence type="ECO:0000256" key="7">
    <source>
        <dbReference type="SAM" id="Phobius"/>
    </source>
</evidence>
<name>A0AAW1ARX7_CROAD</name>
<feature type="transmembrane region" description="Helical" evidence="7">
    <location>
        <begin position="492"/>
        <end position="515"/>
    </location>
</feature>
<dbReference type="GO" id="GO:0030136">
    <property type="term" value="C:clathrin-coated vesicle"/>
    <property type="evidence" value="ECO:0007669"/>
    <property type="project" value="TreeGrafter"/>
</dbReference>
<evidence type="ECO:0000256" key="4">
    <source>
        <dbReference type="ARBA" id="ARBA00022989"/>
    </source>
</evidence>
<evidence type="ECO:0000256" key="1">
    <source>
        <dbReference type="ARBA" id="ARBA00004141"/>
    </source>
</evidence>
<keyword evidence="10" id="KW-1185">Reference proteome</keyword>
<feature type="domain" description="GOST seven transmembrane" evidence="8">
    <location>
        <begin position="457"/>
        <end position="701"/>
    </location>
</feature>
<feature type="compositionally biased region" description="Basic and acidic residues" evidence="6">
    <location>
        <begin position="370"/>
        <end position="379"/>
    </location>
</feature>
<keyword evidence="4 7" id="KW-1133">Transmembrane helix</keyword>
<feature type="region of interest" description="Disordered" evidence="6">
    <location>
        <begin position="1"/>
        <end position="54"/>
    </location>
</feature>
<protein>
    <submittedName>
        <fullName evidence="9">G-protein coupled receptor</fullName>
    </submittedName>
</protein>
<evidence type="ECO:0000256" key="2">
    <source>
        <dbReference type="ARBA" id="ARBA00022692"/>
    </source>
</evidence>
<keyword evidence="3" id="KW-0732">Signal</keyword>
<keyword evidence="9" id="KW-0675">Receptor</keyword>